<protein>
    <submittedName>
        <fullName evidence="1">Uncharacterized protein</fullName>
    </submittedName>
</protein>
<reference evidence="1 2" key="1">
    <citation type="submission" date="2012-05" db="EMBL/GenBank/DDBJ databases">
        <title>Genome sequence of Nitritalea halalkaliphila LW7.</title>
        <authorList>
            <person name="Jangir P.K."/>
            <person name="Singh A."/>
            <person name="Shivaji S."/>
            <person name="Sharma R."/>
        </authorList>
    </citation>
    <scope>NUCLEOTIDE SEQUENCE [LARGE SCALE GENOMIC DNA]</scope>
    <source>
        <strain evidence="1 2">LW7</strain>
    </source>
</reference>
<evidence type="ECO:0000313" key="2">
    <source>
        <dbReference type="Proteomes" id="UP000005551"/>
    </source>
</evidence>
<comment type="caution">
    <text evidence="1">The sequence shown here is derived from an EMBL/GenBank/DDBJ whole genome shotgun (WGS) entry which is preliminary data.</text>
</comment>
<gene>
    <name evidence="1" type="ORF">A3SI_14254</name>
</gene>
<dbReference type="AlphaFoldDB" id="I5BZY1"/>
<proteinExistence type="predicted"/>
<keyword evidence="2" id="KW-1185">Reference proteome</keyword>
<dbReference type="Proteomes" id="UP000005551">
    <property type="component" value="Unassembled WGS sequence"/>
</dbReference>
<evidence type="ECO:0000313" key="1">
    <source>
        <dbReference type="EMBL" id="EIM75133.1"/>
    </source>
</evidence>
<sequence length="72" mass="8065">MITENTLGYGPKGMGFTQIITISYQVDDSVYVQKKKLSQRINKKEIGSQVLIEYAVNLKSGSNALKWIRTIG</sequence>
<dbReference type="EMBL" id="AJYA01000033">
    <property type="protein sequence ID" value="EIM75133.1"/>
    <property type="molecule type" value="Genomic_DNA"/>
</dbReference>
<name>I5BZY1_9BACT</name>
<organism evidence="1 2">
    <name type="scientific">Nitritalea halalkaliphila LW7</name>
    <dbReference type="NCBI Taxonomy" id="1189621"/>
    <lineage>
        <taxon>Bacteria</taxon>
        <taxon>Pseudomonadati</taxon>
        <taxon>Bacteroidota</taxon>
        <taxon>Cytophagia</taxon>
        <taxon>Cytophagales</taxon>
        <taxon>Cyclobacteriaceae</taxon>
        <taxon>Nitritalea</taxon>
    </lineage>
</organism>
<accession>I5BZY1</accession>